<keyword evidence="5" id="KW-1185">Reference proteome</keyword>
<evidence type="ECO:0000313" key="5">
    <source>
        <dbReference type="Proteomes" id="UP000184184"/>
    </source>
</evidence>
<protein>
    <recommendedName>
        <fullName evidence="3">DUF4367 domain-containing protein</fullName>
    </recommendedName>
</protein>
<name>A0A1M7QIG9_9BACI</name>
<accession>A0A1M7QIG9</accession>
<gene>
    <name evidence="4" type="ORF">SAMN05216179_3215</name>
</gene>
<sequence length="253" mass="28900">MTNKLNNWESWLKEDYQSPAPAHLSKEENWREIKASLTNTSSTKKRLFPKKSLLAVAVFALIIFGSVFASSNQIQAFDWFVKMFVTTDGDTTQISQTTTDGESPSSSDLPDLDKITTEEIEVERTEMSFDKAQEETNFYIAKPTFNPNNYQLKYVEVVSKDSEKNQVQLYYENGQSETVVLTQTFQPNDFASAKVVDNEDTNVKIVDLDGGEARFIEFKDNSKQLIWSTPQMNWLLEGKLPEKDMIKIAESIE</sequence>
<evidence type="ECO:0000256" key="2">
    <source>
        <dbReference type="SAM" id="Phobius"/>
    </source>
</evidence>
<evidence type="ECO:0000256" key="1">
    <source>
        <dbReference type="SAM" id="MobiDB-lite"/>
    </source>
</evidence>
<dbReference type="Pfam" id="PF14285">
    <property type="entry name" value="DUF4367"/>
    <property type="match status" value="1"/>
</dbReference>
<evidence type="ECO:0000313" key="4">
    <source>
        <dbReference type="EMBL" id="SHN30878.1"/>
    </source>
</evidence>
<evidence type="ECO:0000259" key="3">
    <source>
        <dbReference type="Pfam" id="PF14285"/>
    </source>
</evidence>
<dbReference type="InterPro" id="IPR052944">
    <property type="entry name" value="Sporulation_related"/>
</dbReference>
<dbReference type="AlphaFoldDB" id="A0A1M7QIG9"/>
<reference evidence="4 5" key="1">
    <citation type="submission" date="2016-11" db="EMBL/GenBank/DDBJ databases">
        <authorList>
            <person name="Jaros S."/>
            <person name="Januszkiewicz K."/>
            <person name="Wedrychowicz H."/>
        </authorList>
    </citation>
    <scope>NUCLEOTIDE SEQUENCE [LARGE SCALE GENOMIC DNA]</scope>
    <source>
        <strain evidence="4 5">CGMCC 1.10681</strain>
    </source>
</reference>
<dbReference type="OrthoDB" id="2971277at2"/>
<keyword evidence="2" id="KW-0812">Transmembrane</keyword>
<feature type="region of interest" description="Disordered" evidence="1">
    <location>
        <begin position="92"/>
        <end position="111"/>
    </location>
</feature>
<dbReference type="PANTHER" id="PTHR37507">
    <property type="entry name" value="SPORULATION PROTEIN YDCC"/>
    <property type="match status" value="1"/>
</dbReference>
<proteinExistence type="predicted"/>
<keyword evidence="2" id="KW-0472">Membrane</keyword>
<feature type="transmembrane region" description="Helical" evidence="2">
    <location>
        <begin position="52"/>
        <end position="69"/>
    </location>
</feature>
<dbReference type="STRING" id="1027249.SAMN05216179_3215"/>
<feature type="compositionally biased region" description="Polar residues" evidence="1">
    <location>
        <begin position="92"/>
        <end position="102"/>
    </location>
</feature>
<dbReference type="EMBL" id="FRCZ01000007">
    <property type="protein sequence ID" value="SHN30878.1"/>
    <property type="molecule type" value="Genomic_DNA"/>
</dbReference>
<dbReference type="InterPro" id="IPR025377">
    <property type="entry name" value="DUF4367"/>
</dbReference>
<keyword evidence="2" id="KW-1133">Transmembrane helix</keyword>
<dbReference type="Proteomes" id="UP000184184">
    <property type="component" value="Unassembled WGS sequence"/>
</dbReference>
<organism evidence="4 5">
    <name type="scientific">Gracilibacillus kekensis</name>
    <dbReference type="NCBI Taxonomy" id="1027249"/>
    <lineage>
        <taxon>Bacteria</taxon>
        <taxon>Bacillati</taxon>
        <taxon>Bacillota</taxon>
        <taxon>Bacilli</taxon>
        <taxon>Bacillales</taxon>
        <taxon>Bacillaceae</taxon>
        <taxon>Gracilibacillus</taxon>
    </lineage>
</organism>
<feature type="domain" description="DUF4367" evidence="3">
    <location>
        <begin position="142"/>
        <end position="252"/>
    </location>
</feature>
<dbReference type="PANTHER" id="PTHR37507:SF2">
    <property type="entry name" value="SPORULATION PROTEIN YDCC"/>
    <property type="match status" value="1"/>
</dbReference>
<dbReference type="RefSeq" id="WP_073202850.1">
    <property type="nucleotide sequence ID" value="NZ_FRCZ01000007.1"/>
</dbReference>